<name>A0ACB5RC27_9CLOT</name>
<accession>A0ACB5RC27</accession>
<comment type="caution">
    <text evidence="1">The sequence shown here is derived from an EMBL/GenBank/DDBJ whole genome shotgun (WGS) entry which is preliminary data.</text>
</comment>
<organism evidence="1 2">
    <name type="scientific">Inconstantimicrobium mannanitabidum</name>
    <dbReference type="NCBI Taxonomy" id="1604901"/>
    <lineage>
        <taxon>Bacteria</taxon>
        <taxon>Bacillati</taxon>
        <taxon>Bacillota</taxon>
        <taxon>Clostridia</taxon>
        <taxon>Eubacteriales</taxon>
        <taxon>Clostridiaceae</taxon>
        <taxon>Inconstantimicrobium</taxon>
    </lineage>
</organism>
<dbReference type="EMBL" id="BROD01000001">
    <property type="protein sequence ID" value="GKX66798.1"/>
    <property type="molecule type" value="Genomic_DNA"/>
</dbReference>
<protein>
    <submittedName>
        <fullName evidence="1">Uncharacterized protein</fullName>
    </submittedName>
</protein>
<evidence type="ECO:0000313" key="1">
    <source>
        <dbReference type="EMBL" id="GKX66798.1"/>
    </source>
</evidence>
<sequence length="114" mass="13426">MEELLKQILSKIDTMDKKQHIMQNSIAEMQIDITGIQKDVSEVKVEMNLMKDDIKEIKYKVDTIYDQTADLTAFRTETKEKLNSVVTDIRFIQHKLSDTEKDIFQVKDYLKIVK</sequence>
<reference evidence="1" key="1">
    <citation type="journal article" date="2025" name="Int. J. Syst. Evol. Microbiol.">
        <title>Inconstantimicrobium mannanitabidum sp. nov., a novel member of the family Clostridiaceae isolated from anoxic soil under the treatment of reductive soil disinfestation.</title>
        <authorList>
            <person name="Ueki A."/>
            <person name="Tonouchi A."/>
            <person name="Honma S."/>
            <person name="Kaku N."/>
            <person name="Ueki K."/>
        </authorList>
    </citation>
    <scope>NUCLEOTIDE SEQUENCE</scope>
    <source>
        <strain evidence="1">TW13</strain>
    </source>
</reference>
<keyword evidence="2" id="KW-1185">Reference proteome</keyword>
<proteinExistence type="predicted"/>
<gene>
    <name evidence="1" type="ORF">rsdtw13_20560</name>
</gene>
<dbReference type="Proteomes" id="UP001058074">
    <property type="component" value="Unassembled WGS sequence"/>
</dbReference>
<evidence type="ECO:0000313" key="2">
    <source>
        <dbReference type="Proteomes" id="UP001058074"/>
    </source>
</evidence>